<sequence length="243" mass="26813">MPVDDVTYEFLSPGRPSTKGATARVHAALREAIVQLDLKPGEVLDKPAIAARMGVSRFPVGEAMNRLAAEGLVDIIPQSGSRVALIKISDARENMFLRRALEVETVRWLAPHSGPSLLQQLASNLRYQRAAIDAQDLKGFHGFDLAFHALLQDHLGFERVRTATETARLGLDRVRQLLNTRRRVELTLAEHRAIVTALEARDGDAAARAMYMHLDAVMTELETFARERPELFADLNTAGGLAT</sequence>
<dbReference type="Proteomes" id="UP000248795">
    <property type="component" value="Unassembled WGS sequence"/>
</dbReference>
<evidence type="ECO:0000256" key="2">
    <source>
        <dbReference type="ARBA" id="ARBA00023125"/>
    </source>
</evidence>
<dbReference type="RefSeq" id="WP_111197978.1">
    <property type="nucleotide sequence ID" value="NZ_QKVK01000003.1"/>
</dbReference>
<dbReference type="GO" id="GO:0003700">
    <property type="term" value="F:DNA-binding transcription factor activity"/>
    <property type="evidence" value="ECO:0007669"/>
    <property type="project" value="InterPro"/>
</dbReference>
<dbReference type="EMBL" id="QKVK01000003">
    <property type="protein sequence ID" value="PZF77492.1"/>
    <property type="molecule type" value="Genomic_DNA"/>
</dbReference>
<dbReference type="SMART" id="SM00345">
    <property type="entry name" value="HTH_GNTR"/>
    <property type="match status" value="1"/>
</dbReference>
<dbReference type="CDD" id="cd07377">
    <property type="entry name" value="WHTH_GntR"/>
    <property type="match status" value="1"/>
</dbReference>
<gene>
    <name evidence="5" type="ORF">DK847_09255</name>
</gene>
<dbReference type="InterPro" id="IPR000524">
    <property type="entry name" value="Tscrpt_reg_HTH_GntR"/>
</dbReference>
<proteinExistence type="predicted"/>
<reference evidence="6" key="1">
    <citation type="submission" date="2018-06" db="EMBL/GenBank/DDBJ databases">
        <title>Aestuariibacter litoralis strain KCTC 52945T.</title>
        <authorList>
            <person name="Li X."/>
            <person name="Salam N."/>
            <person name="Li J.-L."/>
            <person name="Chen Y.-M."/>
            <person name="Yang Z.-W."/>
            <person name="Zhang L.-Y."/>
            <person name="Han M.-X."/>
            <person name="Xiao M."/>
            <person name="Li W.-J."/>
        </authorList>
    </citation>
    <scope>NUCLEOTIDE SEQUENCE [LARGE SCALE GENOMIC DNA]</scope>
    <source>
        <strain evidence="6">KCTC 52945</strain>
    </source>
</reference>
<dbReference type="PANTHER" id="PTHR43537">
    <property type="entry name" value="TRANSCRIPTIONAL REGULATOR, GNTR FAMILY"/>
    <property type="match status" value="1"/>
</dbReference>
<evidence type="ECO:0000256" key="3">
    <source>
        <dbReference type="ARBA" id="ARBA00023163"/>
    </source>
</evidence>
<dbReference type="InterPro" id="IPR036390">
    <property type="entry name" value="WH_DNA-bd_sf"/>
</dbReference>
<keyword evidence="2" id="KW-0238">DNA-binding</keyword>
<dbReference type="InterPro" id="IPR011711">
    <property type="entry name" value="GntR_C"/>
</dbReference>
<comment type="caution">
    <text evidence="5">The sequence shown here is derived from an EMBL/GenBank/DDBJ whole genome shotgun (WGS) entry which is preliminary data.</text>
</comment>
<dbReference type="SUPFAM" id="SSF48008">
    <property type="entry name" value="GntR ligand-binding domain-like"/>
    <property type="match status" value="1"/>
</dbReference>
<accession>A0A2W2AUU2</accession>
<evidence type="ECO:0000313" key="6">
    <source>
        <dbReference type="Proteomes" id="UP000248795"/>
    </source>
</evidence>
<dbReference type="Pfam" id="PF00392">
    <property type="entry name" value="GntR"/>
    <property type="match status" value="1"/>
</dbReference>
<keyword evidence="3" id="KW-0804">Transcription</keyword>
<dbReference type="Gene3D" id="1.10.10.10">
    <property type="entry name" value="Winged helix-like DNA-binding domain superfamily/Winged helix DNA-binding domain"/>
    <property type="match status" value="1"/>
</dbReference>
<dbReference type="PROSITE" id="PS50949">
    <property type="entry name" value="HTH_GNTR"/>
    <property type="match status" value="1"/>
</dbReference>
<evidence type="ECO:0000313" key="5">
    <source>
        <dbReference type="EMBL" id="PZF77492.1"/>
    </source>
</evidence>
<dbReference type="InterPro" id="IPR036388">
    <property type="entry name" value="WH-like_DNA-bd_sf"/>
</dbReference>
<keyword evidence="1" id="KW-0805">Transcription regulation</keyword>
<dbReference type="SUPFAM" id="SSF46785">
    <property type="entry name" value="Winged helix' DNA-binding domain"/>
    <property type="match status" value="1"/>
</dbReference>
<dbReference type="InterPro" id="IPR008920">
    <property type="entry name" value="TF_FadR/GntR_C"/>
</dbReference>
<dbReference type="AlphaFoldDB" id="A0A2W2AUU2"/>
<dbReference type="PANTHER" id="PTHR43537:SF5">
    <property type="entry name" value="UXU OPERON TRANSCRIPTIONAL REGULATOR"/>
    <property type="match status" value="1"/>
</dbReference>
<dbReference type="SMART" id="SM00895">
    <property type="entry name" value="FCD"/>
    <property type="match status" value="1"/>
</dbReference>
<name>A0A2W2AUU2_9HYPH</name>
<protein>
    <submittedName>
        <fullName evidence="5">GntR family transcriptional regulator</fullName>
    </submittedName>
</protein>
<feature type="domain" description="HTH gntR-type" evidence="4">
    <location>
        <begin position="19"/>
        <end position="86"/>
    </location>
</feature>
<dbReference type="Gene3D" id="1.20.120.530">
    <property type="entry name" value="GntR ligand-binding domain-like"/>
    <property type="match status" value="1"/>
</dbReference>
<evidence type="ECO:0000256" key="1">
    <source>
        <dbReference type="ARBA" id="ARBA00023015"/>
    </source>
</evidence>
<organism evidence="5 6">
    <name type="scientific">Aestuariivirga litoralis</name>
    <dbReference type="NCBI Taxonomy" id="2650924"/>
    <lineage>
        <taxon>Bacteria</taxon>
        <taxon>Pseudomonadati</taxon>
        <taxon>Pseudomonadota</taxon>
        <taxon>Alphaproteobacteria</taxon>
        <taxon>Hyphomicrobiales</taxon>
        <taxon>Aestuariivirgaceae</taxon>
        <taxon>Aestuariivirga</taxon>
    </lineage>
</organism>
<dbReference type="GO" id="GO:0003677">
    <property type="term" value="F:DNA binding"/>
    <property type="evidence" value="ECO:0007669"/>
    <property type="project" value="UniProtKB-KW"/>
</dbReference>
<keyword evidence="6" id="KW-1185">Reference proteome</keyword>
<evidence type="ECO:0000259" key="4">
    <source>
        <dbReference type="PROSITE" id="PS50949"/>
    </source>
</evidence>
<dbReference type="Pfam" id="PF07729">
    <property type="entry name" value="FCD"/>
    <property type="match status" value="1"/>
</dbReference>